<dbReference type="Proteomes" id="UP000249341">
    <property type="component" value="Unassembled WGS sequence"/>
</dbReference>
<proteinExistence type="predicted"/>
<accession>A0A327Z591</accession>
<sequence length="150" mass="16098">MKLLVEGTTDRAVVLFGSGTDPNPELTWARGVTLVADDETGNDLDHHGPVGVVGWSDGGLAALAFAARHSGIVDRVVLIATPYVPAETNVPAKTLLLFGTKDPLTGSRHAGLWKKRIPHARLEMNPDGGHDLLTPMWSRVLSHVAPRCKR</sequence>
<dbReference type="EMBL" id="QLMJ01000015">
    <property type="protein sequence ID" value="RAK31396.1"/>
    <property type="molecule type" value="Genomic_DNA"/>
</dbReference>
<name>A0A327Z591_9ACTN</name>
<keyword evidence="2" id="KW-1185">Reference proteome</keyword>
<dbReference type="RefSeq" id="WP_111652307.1">
    <property type="nucleotide sequence ID" value="NZ_JACHWI010000015.1"/>
</dbReference>
<evidence type="ECO:0000313" key="2">
    <source>
        <dbReference type="Proteomes" id="UP000249341"/>
    </source>
</evidence>
<comment type="caution">
    <text evidence="1">The sequence shown here is derived from an EMBL/GenBank/DDBJ whole genome shotgun (WGS) entry which is preliminary data.</text>
</comment>
<evidence type="ECO:0000313" key="1">
    <source>
        <dbReference type="EMBL" id="RAK31396.1"/>
    </source>
</evidence>
<dbReference type="GO" id="GO:0017171">
    <property type="term" value="F:serine hydrolase activity"/>
    <property type="evidence" value="ECO:0007669"/>
    <property type="project" value="TreeGrafter"/>
</dbReference>
<dbReference type="InterPro" id="IPR029058">
    <property type="entry name" value="AB_hydrolase_fold"/>
</dbReference>
<protein>
    <recommendedName>
        <fullName evidence="3">Alpha/beta hydrolase family protein</fullName>
    </recommendedName>
</protein>
<dbReference type="OrthoDB" id="3519228at2"/>
<organism evidence="1 2">
    <name type="scientific">Actinoplanes lutulentus</name>
    <dbReference type="NCBI Taxonomy" id="1287878"/>
    <lineage>
        <taxon>Bacteria</taxon>
        <taxon>Bacillati</taxon>
        <taxon>Actinomycetota</taxon>
        <taxon>Actinomycetes</taxon>
        <taxon>Micromonosporales</taxon>
        <taxon>Micromonosporaceae</taxon>
        <taxon>Actinoplanes</taxon>
    </lineage>
</organism>
<dbReference type="AlphaFoldDB" id="A0A327Z591"/>
<dbReference type="Gene3D" id="3.40.50.1820">
    <property type="entry name" value="alpha/beta hydrolase"/>
    <property type="match status" value="2"/>
</dbReference>
<dbReference type="PANTHER" id="PTHR46331:SF2">
    <property type="entry name" value="VALACYCLOVIR HYDROLASE"/>
    <property type="match status" value="1"/>
</dbReference>
<dbReference type="SUPFAM" id="SSF53474">
    <property type="entry name" value="alpha/beta-Hydrolases"/>
    <property type="match status" value="1"/>
</dbReference>
<gene>
    <name evidence="1" type="ORF">B0I29_115203</name>
</gene>
<evidence type="ECO:0008006" key="3">
    <source>
        <dbReference type="Google" id="ProtNLM"/>
    </source>
</evidence>
<reference evidence="1 2" key="1">
    <citation type="submission" date="2018-06" db="EMBL/GenBank/DDBJ databases">
        <title>Genomic Encyclopedia of Type Strains, Phase III (KMG-III): the genomes of soil and plant-associated and newly described type strains.</title>
        <authorList>
            <person name="Whitman W."/>
        </authorList>
    </citation>
    <scope>NUCLEOTIDE SEQUENCE [LARGE SCALE GENOMIC DNA]</scope>
    <source>
        <strain evidence="1 2">CGMCC 4.7090</strain>
    </source>
</reference>
<dbReference type="PANTHER" id="PTHR46331">
    <property type="entry name" value="VALACYCLOVIR HYDROLASE"/>
    <property type="match status" value="1"/>
</dbReference>